<keyword evidence="1" id="KW-0489">Methyltransferase</keyword>
<dbReference type="InParanoid" id="E2BRR0"/>
<name>E2BRR0_HARSA</name>
<dbReference type="AlphaFoldDB" id="E2BRR0"/>
<organism evidence="2">
    <name type="scientific">Harpegnathos saltator</name>
    <name type="common">Jerdon's jumping ant</name>
    <dbReference type="NCBI Taxonomy" id="610380"/>
    <lineage>
        <taxon>Eukaryota</taxon>
        <taxon>Metazoa</taxon>
        <taxon>Ecdysozoa</taxon>
        <taxon>Arthropoda</taxon>
        <taxon>Hexapoda</taxon>
        <taxon>Insecta</taxon>
        <taxon>Pterygota</taxon>
        <taxon>Neoptera</taxon>
        <taxon>Endopterygota</taxon>
        <taxon>Hymenoptera</taxon>
        <taxon>Apocrita</taxon>
        <taxon>Aculeata</taxon>
        <taxon>Formicoidea</taxon>
        <taxon>Formicidae</taxon>
        <taxon>Ponerinae</taxon>
        <taxon>Ponerini</taxon>
        <taxon>Harpegnathos</taxon>
    </lineage>
</organism>
<feature type="non-terminal residue" evidence="1">
    <location>
        <position position="72"/>
    </location>
</feature>
<dbReference type="GO" id="GO:0003676">
    <property type="term" value="F:nucleic acid binding"/>
    <property type="evidence" value="ECO:0007669"/>
    <property type="project" value="InterPro"/>
</dbReference>
<dbReference type="PANTHER" id="PTHR46060">
    <property type="entry name" value="MARINER MOS1 TRANSPOSASE-LIKE PROTEIN"/>
    <property type="match status" value="1"/>
</dbReference>
<proteinExistence type="predicted"/>
<evidence type="ECO:0000313" key="2">
    <source>
        <dbReference type="Proteomes" id="UP000008237"/>
    </source>
</evidence>
<keyword evidence="1" id="KW-0808">Transferase</keyword>
<dbReference type="EMBL" id="GL449983">
    <property type="protein sequence ID" value="EFN81620.1"/>
    <property type="molecule type" value="Genomic_DNA"/>
</dbReference>
<dbReference type="Proteomes" id="UP000008237">
    <property type="component" value="Unassembled WGS sequence"/>
</dbReference>
<dbReference type="GO" id="GO:0032259">
    <property type="term" value="P:methylation"/>
    <property type="evidence" value="ECO:0007669"/>
    <property type="project" value="UniProtKB-KW"/>
</dbReference>
<dbReference type="OMA" id="AYVNAYF"/>
<evidence type="ECO:0000313" key="1">
    <source>
        <dbReference type="EMBL" id="EFN81620.1"/>
    </source>
</evidence>
<dbReference type="PANTHER" id="PTHR46060:SF1">
    <property type="entry name" value="MARINER MOS1 TRANSPOSASE-LIKE PROTEIN"/>
    <property type="match status" value="1"/>
</dbReference>
<gene>
    <name evidence="1" type="ORF">EAI_01353</name>
</gene>
<reference evidence="1 2" key="1">
    <citation type="journal article" date="2010" name="Science">
        <title>Genomic comparison of the ants Camponotus floridanus and Harpegnathos saltator.</title>
        <authorList>
            <person name="Bonasio R."/>
            <person name="Zhang G."/>
            <person name="Ye C."/>
            <person name="Mutti N.S."/>
            <person name="Fang X."/>
            <person name="Qin N."/>
            <person name="Donahue G."/>
            <person name="Yang P."/>
            <person name="Li Q."/>
            <person name="Li C."/>
            <person name="Zhang P."/>
            <person name="Huang Z."/>
            <person name="Berger S.L."/>
            <person name="Reinberg D."/>
            <person name="Wang J."/>
            <person name="Liebig J."/>
        </authorList>
    </citation>
    <scope>NUCLEOTIDE SEQUENCE [LARGE SCALE GENOMIC DNA]</scope>
    <source>
        <strain evidence="1 2">R22 G/1</strain>
    </source>
</reference>
<sequence length="72" mass="8407">HPPYSPDLAPNDFFLSSKLKVSLGGQRFSSNEEVIAYVNAYFAEQDANYYYLEGLKRLEHRWKKCIDLKGDY</sequence>
<accession>E2BRR0</accession>
<dbReference type="InterPro" id="IPR052709">
    <property type="entry name" value="Transposase-MT_Hybrid"/>
</dbReference>
<dbReference type="GO" id="GO:0008168">
    <property type="term" value="F:methyltransferase activity"/>
    <property type="evidence" value="ECO:0007669"/>
    <property type="project" value="UniProtKB-KW"/>
</dbReference>
<keyword evidence="2" id="KW-1185">Reference proteome</keyword>
<protein>
    <submittedName>
        <fullName evidence="1">Histone-lysine N-methyltransferase SETMAR</fullName>
    </submittedName>
</protein>
<feature type="non-terminal residue" evidence="1">
    <location>
        <position position="1"/>
    </location>
</feature>
<dbReference type="Gene3D" id="3.30.420.10">
    <property type="entry name" value="Ribonuclease H-like superfamily/Ribonuclease H"/>
    <property type="match status" value="1"/>
</dbReference>
<dbReference type="InterPro" id="IPR036397">
    <property type="entry name" value="RNaseH_sf"/>
</dbReference>